<feature type="compositionally biased region" description="Polar residues" evidence="5">
    <location>
        <begin position="239"/>
        <end position="273"/>
    </location>
</feature>
<sequence>MNLAEVKKLKVAELRAKLQQRGLDAKGLKADLVERLMSAIEAESQAALSIEVGDKDGLPGGDEVQQQDDHVLGLSTPAGEIVARTSSQSPAGPGEPTHKEDAEVDRKELTRVGETAIAGSSQTEKSTSPRAPAAAELATNHPTLPLLTQEETNAAPVLVETPACPSKPVPRESSAEAKPVSLGDAPSLSLVKGTLVEAKLGQENPQTQQKNTEQFPLHLAEGPNEQAPGPDTEVPVAPTKSTLPQSETKEQTLTTATGNQGPTEEAKPTTSASIIVPQGKVEMKNDDLNGSTRMQNQAGSVSDDNVAEPDWSIGAERGSDDETASEPEKEVSKGTEAEGKNEGELRGVKRPRVERARGYYEFKEEINYNRAKSPEPEPEAEDEEEVDSELVQLDSYNCDLHFEVGKDGCSGQPLFSEKFPLLWSGCRLTHGFNQGSVGFEAKIVKKLPVADLNAEDPGAHVLRVGWSLDNSSFQLGEVELSYGYDGRGKKVTGGKEEEFGEPFSEGDVIGCYASFCDSQVALSFHKNGSPVGTAFTVSRALLASHALHPHVLCRNVCVALNLDPAGSPWFPPPPEHTPFPALPPELRVRAPLPPVSKQQCEVLMMVGMPGAGKSHWAQTHMAQNPEKRYNILSTHTVLSCMKNVPESEQKEQVIQQATQCVSGLIKVAARRRRNYILDQTNVYASAQRRKLLHFRGFQRRAVVICPTDEEWKRRLAAHQQQEGEEVPDTSLLKVKVSFTLPQQGDYLEEVLFPEMSREETEKLLSGYKEEARRLLPSQPKRKRHRSNRKNRPPPNAPSHPRRNHQDWGYGGPRGGYSQRPYGHQPYWGQPRREDYRPYYNQYRMEYDPFYGRNYDPRRYRDYFQQYTGGWNRSFQDQGHYGDRNYGYGSYRGYR</sequence>
<dbReference type="InterPro" id="IPR043136">
    <property type="entry name" value="B30.2/SPRY_sf"/>
</dbReference>
<reference evidence="8" key="1">
    <citation type="submission" date="2021-01" db="EMBL/GenBank/DDBJ databases">
        <title>A chromosome-scale assembly of European eel, Anguilla anguilla.</title>
        <authorList>
            <person name="Henkel C."/>
            <person name="Jong-Raadsen S.A."/>
            <person name="Dufour S."/>
            <person name="Weltzien F.-A."/>
            <person name="Palstra A.P."/>
            <person name="Pelster B."/>
            <person name="Spaink H.P."/>
            <person name="Van Den Thillart G.E."/>
            <person name="Jansen H."/>
            <person name="Zahm M."/>
            <person name="Klopp C."/>
            <person name="Cedric C."/>
            <person name="Louis A."/>
            <person name="Berthelot C."/>
            <person name="Parey E."/>
            <person name="Roest Crollius H."/>
            <person name="Montfort J."/>
            <person name="Robinson-Rechavi M."/>
            <person name="Bucao C."/>
            <person name="Bouchez O."/>
            <person name="Gislard M."/>
            <person name="Lluch J."/>
            <person name="Milhes M."/>
            <person name="Lampietro C."/>
            <person name="Lopez Roques C."/>
            <person name="Donnadieu C."/>
            <person name="Braasch I."/>
            <person name="Desvignes T."/>
            <person name="Postlethwait J."/>
            <person name="Bobe J."/>
            <person name="Guiguen Y."/>
            <person name="Dirks R."/>
        </authorList>
    </citation>
    <scope>NUCLEOTIDE SEQUENCE</scope>
    <source>
        <strain evidence="8">Tag_6206</strain>
        <tissue evidence="8">Liver</tissue>
    </source>
</reference>
<evidence type="ECO:0000256" key="4">
    <source>
        <dbReference type="ARBA" id="ARBA00023242"/>
    </source>
</evidence>
<dbReference type="InterPro" id="IPR003034">
    <property type="entry name" value="SAP_dom"/>
</dbReference>
<feature type="compositionally biased region" description="Basic and acidic residues" evidence="5">
    <location>
        <begin position="326"/>
        <end position="349"/>
    </location>
</feature>
<comment type="caution">
    <text evidence="8">The sequence shown here is derived from an EMBL/GenBank/DDBJ whole genome shotgun (WGS) entry which is preliminary data.</text>
</comment>
<dbReference type="EMBL" id="JAFIRN010000003">
    <property type="protein sequence ID" value="KAG5853091.1"/>
    <property type="molecule type" value="Genomic_DNA"/>
</dbReference>
<feature type="region of interest" description="Disordered" evidence="5">
    <location>
        <begin position="83"/>
        <end position="349"/>
    </location>
</feature>
<keyword evidence="9" id="KW-1185">Reference proteome</keyword>
<dbReference type="InterPro" id="IPR003877">
    <property type="entry name" value="SPRY_dom"/>
</dbReference>
<proteinExistence type="predicted"/>
<dbReference type="Gene3D" id="2.60.120.920">
    <property type="match status" value="1"/>
</dbReference>
<dbReference type="SUPFAM" id="SSF49899">
    <property type="entry name" value="Concanavalin A-like lectins/glucanases"/>
    <property type="match status" value="1"/>
</dbReference>
<dbReference type="SUPFAM" id="SSF52540">
    <property type="entry name" value="P-loop containing nucleoside triphosphate hydrolases"/>
    <property type="match status" value="1"/>
</dbReference>
<dbReference type="PANTHER" id="PTHR12381">
    <property type="entry name" value="HETEROGENEOUS NUCLEAR RIBONUCLEOPROTEIN U FAMILY MEMBER"/>
    <property type="match status" value="1"/>
</dbReference>
<accession>A0A9D3S5X3</accession>
<feature type="compositionally biased region" description="Polar residues" evidence="5">
    <location>
        <begin position="118"/>
        <end position="129"/>
    </location>
</feature>
<dbReference type="Pfam" id="PF13671">
    <property type="entry name" value="AAA_33"/>
    <property type="match status" value="1"/>
</dbReference>
<evidence type="ECO:0000256" key="3">
    <source>
        <dbReference type="ARBA" id="ARBA00022553"/>
    </source>
</evidence>
<evidence type="ECO:0000259" key="7">
    <source>
        <dbReference type="PROSITE" id="PS50800"/>
    </source>
</evidence>
<dbReference type="PROSITE" id="PS50800">
    <property type="entry name" value="SAP"/>
    <property type="match status" value="1"/>
</dbReference>
<comment type="subcellular location">
    <subcellularLocation>
        <location evidence="1">Nucleus</location>
    </subcellularLocation>
</comment>
<dbReference type="CDD" id="cd12884">
    <property type="entry name" value="SPRY_hnRNP"/>
    <property type="match status" value="1"/>
</dbReference>
<keyword evidence="4" id="KW-0539">Nucleus</keyword>
<dbReference type="AlphaFoldDB" id="A0A9D3S5X3"/>
<feature type="compositionally biased region" description="Polar residues" evidence="5">
    <location>
        <begin position="288"/>
        <end position="303"/>
    </location>
</feature>
<feature type="compositionally biased region" description="Basic and acidic residues" evidence="5">
    <location>
        <begin position="96"/>
        <end position="111"/>
    </location>
</feature>
<keyword evidence="2" id="KW-0488">Methylation</keyword>
<feature type="region of interest" description="Disordered" evidence="5">
    <location>
        <begin position="767"/>
        <end position="815"/>
    </location>
</feature>
<dbReference type="InterPro" id="IPR027417">
    <property type="entry name" value="P-loop_NTPase"/>
</dbReference>
<dbReference type="InterPro" id="IPR036361">
    <property type="entry name" value="SAP_dom_sf"/>
</dbReference>
<dbReference type="Gene3D" id="3.40.50.300">
    <property type="entry name" value="P-loop containing nucleotide triphosphate hydrolases"/>
    <property type="match status" value="1"/>
</dbReference>
<dbReference type="Gene3D" id="1.10.720.30">
    <property type="entry name" value="SAP domain"/>
    <property type="match status" value="1"/>
</dbReference>
<dbReference type="Proteomes" id="UP001044222">
    <property type="component" value="Unassembled WGS sequence"/>
</dbReference>
<feature type="region of interest" description="Disordered" evidence="5">
    <location>
        <begin position="368"/>
        <end position="388"/>
    </location>
</feature>
<feature type="domain" description="B30.2/SPRY" evidence="6">
    <location>
        <begin position="371"/>
        <end position="569"/>
    </location>
</feature>
<protein>
    <recommendedName>
        <fullName evidence="10">SAP domain-containing protein</fullName>
    </recommendedName>
</protein>
<evidence type="ECO:0000259" key="6">
    <source>
        <dbReference type="PROSITE" id="PS50188"/>
    </source>
</evidence>
<dbReference type="PANTHER" id="PTHR12381:SF66">
    <property type="entry name" value="HETEROGENEOUS NUCLEAR RIBONUCLEOPROTEIN U-LIKE PROTEIN 2"/>
    <property type="match status" value="1"/>
</dbReference>
<evidence type="ECO:0000256" key="1">
    <source>
        <dbReference type="ARBA" id="ARBA00004123"/>
    </source>
</evidence>
<dbReference type="GO" id="GO:0000380">
    <property type="term" value="P:alternative mRNA splicing, via spliceosome"/>
    <property type="evidence" value="ECO:0007669"/>
    <property type="project" value="TreeGrafter"/>
</dbReference>
<organism evidence="8 9">
    <name type="scientific">Anguilla anguilla</name>
    <name type="common">European freshwater eel</name>
    <name type="synonym">Muraena anguilla</name>
    <dbReference type="NCBI Taxonomy" id="7936"/>
    <lineage>
        <taxon>Eukaryota</taxon>
        <taxon>Metazoa</taxon>
        <taxon>Chordata</taxon>
        <taxon>Craniata</taxon>
        <taxon>Vertebrata</taxon>
        <taxon>Euteleostomi</taxon>
        <taxon>Actinopterygii</taxon>
        <taxon>Neopterygii</taxon>
        <taxon>Teleostei</taxon>
        <taxon>Anguilliformes</taxon>
        <taxon>Anguillidae</taxon>
        <taxon>Anguilla</taxon>
    </lineage>
</organism>
<dbReference type="Pfam" id="PF02037">
    <property type="entry name" value="SAP"/>
    <property type="match status" value="1"/>
</dbReference>
<feature type="domain" description="SAP" evidence="7">
    <location>
        <begin position="6"/>
        <end position="40"/>
    </location>
</feature>
<evidence type="ECO:0000313" key="9">
    <source>
        <dbReference type="Proteomes" id="UP001044222"/>
    </source>
</evidence>
<evidence type="ECO:0000256" key="2">
    <source>
        <dbReference type="ARBA" id="ARBA00022481"/>
    </source>
</evidence>
<keyword evidence="3" id="KW-0597">Phosphoprotein</keyword>
<feature type="compositionally biased region" description="Polar residues" evidence="5">
    <location>
        <begin position="203"/>
        <end position="214"/>
    </location>
</feature>
<feature type="compositionally biased region" description="Acidic residues" evidence="5">
    <location>
        <begin position="376"/>
        <end position="388"/>
    </location>
</feature>
<evidence type="ECO:0008006" key="10">
    <source>
        <dbReference type="Google" id="ProtNLM"/>
    </source>
</evidence>
<dbReference type="InterPro" id="IPR035778">
    <property type="entry name" value="SPRY_hnRNP_U"/>
</dbReference>
<dbReference type="InterPro" id="IPR001870">
    <property type="entry name" value="B30.2/SPRY"/>
</dbReference>
<evidence type="ECO:0000256" key="5">
    <source>
        <dbReference type="SAM" id="MobiDB-lite"/>
    </source>
</evidence>
<dbReference type="PROSITE" id="PS50188">
    <property type="entry name" value="B302_SPRY"/>
    <property type="match status" value="1"/>
</dbReference>
<dbReference type="SUPFAM" id="SSF68906">
    <property type="entry name" value="SAP domain"/>
    <property type="match status" value="1"/>
</dbReference>
<gene>
    <name evidence="8" type="ORF">ANANG_G00069430</name>
</gene>
<dbReference type="GO" id="GO:0003723">
    <property type="term" value="F:RNA binding"/>
    <property type="evidence" value="ECO:0007669"/>
    <property type="project" value="TreeGrafter"/>
</dbReference>
<feature type="compositionally biased region" description="Basic residues" evidence="5">
    <location>
        <begin position="779"/>
        <end position="791"/>
    </location>
</feature>
<dbReference type="SMART" id="SM00513">
    <property type="entry name" value="SAP"/>
    <property type="match status" value="1"/>
</dbReference>
<dbReference type="InterPro" id="IPR013320">
    <property type="entry name" value="ConA-like_dom_sf"/>
</dbReference>
<dbReference type="GO" id="GO:0005634">
    <property type="term" value="C:nucleus"/>
    <property type="evidence" value="ECO:0007669"/>
    <property type="project" value="UniProtKB-SubCell"/>
</dbReference>
<name>A0A9D3S5X3_ANGAN</name>
<evidence type="ECO:0000313" key="8">
    <source>
        <dbReference type="EMBL" id="KAG5853091.1"/>
    </source>
</evidence>
<dbReference type="Pfam" id="PF00622">
    <property type="entry name" value="SPRY"/>
    <property type="match status" value="1"/>
</dbReference>
<dbReference type="SMART" id="SM00449">
    <property type="entry name" value="SPRY"/>
    <property type="match status" value="1"/>
</dbReference>